<organism evidence="1 2">
    <name type="scientific">Trichonephila clavipes</name>
    <name type="common">Golden silk orbweaver</name>
    <name type="synonym">Nephila clavipes</name>
    <dbReference type="NCBI Taxonomy" id="2585209"/>
    <lineage>
        <taxon>Eukaryota</taxon>
        <taxon>Metazoa</taxon>
        <taxon>Ecdysozoa</taxon>
        <taxon>Arthropoda</taxon>
        <taxon>Chelicerata</taxon>
        <taxon>Arachnida</taxon>
        <taxon>Araneae</taxon>
        <taxon>Araneomorphae</taxon>
        <taxon>Entelegynae</taxon>
        <taxon>Araneoidea</taxon>
        <taxon>Nephilidae</taxon>
        <taxon>Trichonephila</taxon>
    </lineage>
</organism>
<evidence type="ECO:0000313" key="1">
    <source>
        <dbReference type="EMBL" id="GFY08832.1"/>
    </source>
</evidence>
<dbReference type="EMBL" id="BMAU01021284">
    <property type="protein sequence ID" value="GFY08832.1"/>
    <property type="molecule type" value="Genomic_DNA"/>
</dbReference>
<keyword evidence="2" id="KW-1185">Reference proteome</keyword>
<accession>A0A8X6SGL0</accession>
<protein>
    <submittedName>
        <fullName evidence="1">Uncharacterized protein</fullName>
    </submittedName>
</protein>
<comment type="caution">
    <text evidence="1">The sequence shown here is derived from an EMBL/GenBank/DDBJ whole genome shotgun (WGS) entry which is preliminary data.</text>
</comment>
<reference evidence="1" key="1">
    <citation type="submission" date="2020-08" db="EMBL/GenBank/DDBJ databases">
        <title>Multicomponent nature underlies the extraordinary mechanical properties of spider dragline silk.</title>
        <authorList>
            <person name="Kono N."/>
            <person name="Nakamura H."/>
            <person name="Mori M."/>
            <person name="Yoshida Y."/>
            <person name="Ohtoshi R."/>
            <person name="Malay A.D."/>
            <person name="Moran D.A.P."/>
            <person name="Tomita M."/>
            <person name="Numata K."/>
            <person name="Arakawa K."/>
        </authorList>
    </citation>
    <scope>NUCLEOTIDE SEQUENCE</scope>
</reference>
<dbReference type="AlphaFoldDB" id="A0A8X6SGL0"/>
<name>A0A8X6SGL0_TRICX</name>
<evidence type="ECO:0000313" key="2">
    <source>
        <dbReference type="Proteomes" id="UP000887159"/>
    </source>
</evidence>
<proteinExistence type="predicted"/>
<sequence>MPTLPLPPDDVVSREFIEFSTLEQVVAIHSGMTVGRAGLVSSQAKPVKVYSPKVLSGAEVQETVDFSEPMNSNPDTEIDDDTLIKDVIFPKALSCLETAKTYLI</sequence>
<gene>
    <name evidence="1" type="ORF">TNCV_4660251</name>
</gene>
<dbReference type="Proteomes" id="UP000887159">
    <property type="component" value="Unassembled WGS sequence"/>
</dbReference>